<sequence length="105" mass="10528">MAAVKGLVAFMSLLLLLGLGLLGYGMVQKSDEMRQPEGSGLAAFGPAGLDEPAGTRITHMVSDGRGRVLLGLTGGGRPDRVAVIDAADGRRLGTLTVGGAGAAPQ</sequence>
<keyword evidence="1" id="KW-0472">Membrane</keyword>
<dbReference type="EMBL" id="JACIGI010000005">
    <property type="protein sequence ID" value="MBB4285255.1"/>
    <property type="molecule type" value="Genomic_DNA"/>
</dbReference>
<name>A0A7W6WJQ1_9PROT</name>
<accession>A0A7W6WJQ1</accession>
<gene>
    <name evidence="2" type="ORF">GGD88_000972</name>
</gene>
<dbReference type="AlphaFoldDB" id="A0A7W6WJQ1"/>
<protein>
    <submittedName>
        <fullName evidence="2">Uncharacterized protein</fullName>
    </submittedName>
</protein>
<keyword evidence="1" id="KW-0812">Transmembrane</keyword>
<keyword evidence="3" id="KW-1185">Reference proteome</keyword>
<evidence type="ECO:0000256" key="1">
    <source>
        <dbReference type="SAM" id="Phobius"/>
    </source>
</evidence>
<organism evidence="2 3">
    <name type="scientific">Roseospira goensis</name>
    <dbReference type="NCBI Taxonomy" id="391922"/>
    <lineage>
        <taxon>Bacteria</taxon>
        <taxon>Pseudomonadati</taxon>
        <taxon>Pseudomonadota</taxon>
        <taxon>Alphaproteobacteria</taxon>
        <taxon>Rhodospirillales</taxon>
        <taxon>Rhodospirillaceae</taxon>
        <taxon>Roseospira</taxon>
    </lineage>
</organism>
<comment type="caution">
    <text evidence="2">The sequence shown here is derived from an EMBL/GenBank/DDBJ whole genome shotgun (WGS) entry which is preliminary data.</text>
</comment>
<evidence type="ECO:0000313" key="3">
    <source>
        <dbReference type="Proteomes" id="UP000555728"/>
    </source>
</evidence>
<keyword evidence="1" id="KW-1133">Transmembrane helix</keyword>
<dbReference type="RefSeq" id="WP_184432264.1">
    <property type="nucleotide sequence ID" value="NZ_JACIGI010000005.1"/>
</dbReference>
<proteinExistence type="predicted"/>
<feature type="transmembrane region" description="Helical" evidence="1">
    <location>
        <begin position="6"/>
        <end position="27"/>
    </location>
</feature>
<reference evidence="2 3" key="1">
    <citation type="submission" date="2020-08" db="EMBL/GenBank/DDBJ databases">
        <title>Genome sequencing of Purple Non-Sulfur Bacteria from various extreme environments.</title>
        <authorList>
            <person name="Mayer M."/>
        </authorList>
    </citation>
    <scope>NUCLEOTIDE SEQUENCE [LARGE SCALE GENOMIC DNA]</scope>
    <source>
        <strain evidence="2 3">JA135</strain>
    </source>
</reference>
<evidence type="ECO:0000313" key="2">
    <source>
        <dbReference type="EMBL" id="MBB4285255.1"/>
    </source>
</evidence>
<dbReference type="Proteomes" id="UP000555728">
    <property type="component" value="Unassembled WGS sequence"/>
</dbReference>